<evidence type="ECO:0000313" key="1">
    <source>
        <dbReference type="EMBL" id="MED6182946.1"/>
    </source>
</evidence>
<comment type="caution">
    <text evidence="1">The sequence shown here is derived from an EMBL/GenBank/DDBJ whole genome shotgun (WGS) entry which is preliminary data.</text>
</comment>
<protein>
    <submittedName>
        <fullName evidence="1">Sphingolipid delta-4 desaturase</fullName>
        <ecNumber evidence="1">2.5.1.47</ecNumber>
    </submittedName>
</protein>
<dbReference type="SUPFAM" id="SSF53686">
    <property type="entry name" value="Tryptophan synthase beta subunit-like PLP-dependent enzymes"/>
    <property type="match status" value="1"/>
</dbReference>
<name>A0ABU6WC70_9FABA</name>
<evidence type="ECO:0000313" key="2">
    <source>
        <dbReference type="Proteomes" id="UP001341840"/>
    </source>
</evidence>
<keyword evidence="2" id="KW-1185">Reference proteome</keyword>
<dbReference type="InterPro" id="IPR036052">
    <property type="entry name" value="TrpB-like_PALP_sf"/>
</dbReference>
<gene>
    <name evidence="1" type="primary">DES1</name>
    <name evidence="1" type="ORF">PIB30_033468</name>
</gene>
<dbReference type="PANTHER" id="PTHR10314">
    <property type="entry name" value="CYSTATHIONINE BETA-SYNTHASE"/>
    <property type="match status" value="1"/>
</dbReference>
<dbReference type="Gene3D" id="3.40.50.1100">
    <property type="match status" value="2"/>
</dbReference>
<dbReference type="Proteomes" id="UP001341840">
    <property type="component" value="Unassembled WGS sequence"/>
</dbReference>
<sequence length="62" mass="7002">MEDMEPKLAIKKDVTQLIGETPMVYLNHIVEGCVARIAAKLESMQPCSSVKDRHENQISLFD</sequence>
<organism evidence="1 2">
    <name type="scientific">Stylosanthes scabra</name>
    <dbReference type="NCBI Taxonomy" id="79078"/>
    <lineage>
        <taxon>Eukaryota</taxon>
        <taxon>Viridiplantae</taxon>
        <taxon>Streptophyta</taxon>
        <taxon>Embryophyta</taxon>
        <taxon>Tracheophyta</taxon>
        <taxon>Spermatophyta</taxon>
        <taxon>Magnoliopsida</taxon>
        <taxon>eudicotyledons</taxon>
        <taxon>Gunneridae</taxon>
        <taxon>Pentapetalae</taxon>
        <taxon>rosids</taxon>
        <taxon>fabids</taxon>
        <taxon>Fabales</taxon>
        <taxon>Fabaceae</taxon>
        <taxon>Papilionoideae</taxon>
        <taxon>50 kb inversion clade</taxon>
        <taxon>dalbergioids sensu lato</taxon>
        <taxon>Dalbergieae</taxon>
        <taxon>Pterocarpus clade</taxon>
        <taxon>Stylosanthes</taxon>
    </lineage>
</organism>
<dbReference type="EC" id="2.5.1.47" evidence="1"/>
<dbReference type="GO" id="GO:0004124">
    <property type="term" value="F:cysteine synthase activity"/>
    <property type="evidence" value="ECO:0007669"/>
    <property type="project" value="UniProtKB-EC"/>
</dbReference>
<reference evidence="1 2" key="1">
    <citation type="journal article" date="2023" name="Plants (Basel)">
        <title>Bridging the Gap: Combining Genomics and Transcriptomics Approaches to Understand Stylosanthes scabra, an Orphan Legume from the Brazilian Caatinga.</title>
        <authorList>
            <person name="Ferreira-Neto J.R.C."/>
            <person name="da Silva M.D."/>
            <person name="Binneck E."/>
            <person name="de Melo N.F."/>
            <person name="da Silva R.H."/>
            <person name="de Melo A.L.T.M."/>
            <person name="Pandolfi V."/>
            <person name="Bustamante F.O."/>
            <person name="Brasileiro-Vidal A.C."/>
            <person name="Benko-Iseppon A.M."/>
        </authorList>
    </citation>
    <scope>NUCLEOTIDE SEQUENCE [LARGE SCALE GENOMIC DNA]</scope>
    <source>
        <tissue evidence="1">Leaves</tissue>
    </source>
</reference>
<keyword evidence="1" id="KW-0808">Transferase</keyword>
<accession>A0ABU6WC70</accession>
<dbReference type="InterPro" id="IPR050214">
    <property type="entry name" value="Cys_Synth/Cystath_Beta-Synth"/>
</dbReference>
<proteinExistence type="predicted"/>
<dbReference type="EMBL" id="JASCZI010181394">
    <property type="protein sequence ID" value="MED6182946.1"/>
    <property type="molecule type" value="Genomic_DNA"/>
</dbReference>